<evidence type="ECO:0000256" key="1">
    <source>
        <dbReference type="SAM" id="MobiDB-lite"/>
    </source>
</evidence>
<evidence type="ECO:0000256" key="2">
    <source>
        <dbReference type="SAM" id="SignalP"/>
    </source>
</evidence>
<evidence type="ECO:0000313" key="5">
    <source>
        <dbReference type="Proteomes" id="UP000440578"/>
    </source>
</evidence>
<dbReference type="PRINTS" id="PR01217">
    <property type="entry name" value="PRICHEXTENSN"/>
</dbReference>
<gene>
    <name evidence="3" type="ORF">FJT64_012400</name>
    <name evidence="4" type="ORF">FJT64_018512</name>
</gene>
<feature type="region of interest" description="Disordered" evidence="1">
    <location>
        <begin position="343"/>
        <end position="366"/>
    </location>
</feature>
<feature type="compositionally biased region" description="Basic residues" evidence="1">
    <location>
        <begin position="319"/>
        <end position="329"/>
    </location>
</feature>
<feature type="compositionally biased region" description="Pro residues" evidence="1">
    <location>
        <begin position="253"/>
        <end position="285"/>
    </location>
</feature>
<evidence type="ECO:0000313" key="4">
    <source>
        <dbReference type="EMBL" id="KAF0310505.1"/>
    </source>
</evidence>
<name>A0A6A4V3Y7_AMPAM</name>
<accession>A0A6A4V3Y7</accession>
<dbReference type="EMBL" id="VIIS01000307">
    <property type="protein sequence ID" value="KAF0310505.1"/>
    <property type="molecule type" value="Genomic_DNA"/>
</dbReference>
<organism evidence="3 5">
    <name type="scientific">Amphibalanus amphitrite</name>
    <name type="common">Striped barnacle</name>
    <name type="synonym">Balanus amphitrite</name>
    <dbReference type="NCBI Taxonomy" id="1232801"/>
    <lineage>
        <taxon>Eukaryota</taxon>
        <taxon>Metazoa</taxon>
        <taxon>Ecdysozoa</taxon>
        <taxon>Arthropoda</taxon>
        <taxon>Crustacea</taxon>
        <taxon>Multicrustacea</taxon>
        <taxon>Cirripedia</taxon>
        <taxon>Thoracica</taxon>
        <taxon>Thoracicalcarea</taxon>
        <taxon>Balanomorpha</taxon>
        <taxon>Balanoidea</taxon>
        <taxon>Balanidae</taxon>
        <taxon>Amphibalaninae</taxon>
        <taxon>Amphibalanus</taxon>
    </lineage>
</organism>
<feature type="chain" id="PRO_5036381586" evidence="2">
    <location>
        <begin position="20"/>
        <end position="419"/>
    </location>
</feature>
<feature type="compositionally biased region" description="Pro residues" evidence="1">
    <location>
        <begin position="302"/>
        <end position="316"/>
    </location>
</feature>
<feature type="signal peptide" evidence="2">
    <location>
        <begin position="1"/>
        <end position="19"/>
    </location>
</feature>
<protein>
    <submittedName>
        <fullName evidence="3">Uncharacterized protein</fullName>
    </submittedName>
</protein>
<keyword evidence="5" id="KW-1185">Reference proteome</keyword>
<reference evidence="3 5" key="1">
    <citation type="submission" date="2019-07" db="EMBL/GenBank/DDBJ databases">
        <title>Draft genome assembly of a fouling barnacle, Amphibalanus amphitrite (Darwin, 1854): The first reference genome for Thecostraca.</title>
        <authorList>
            <person name="Kim W."/>
        </authorList>
    </citation>
    <scope>NUCLEOTIDE SEQUENCE [LARGE SCALE GENOMIC DNA]</scope>
    <source>
        <strain evidence="3">SNU_AA5</strain>
        <tissue evidence="3">Soma without cirri and trophi</tissue>
    </source>
</reference>
<feature type="region of interest" description="Disordered" evidence="1">
    <location>
        <begin position="225"/>
        <end position="330"/>
    </location>
</feature>
<proteinExistence type="predicted"/>
<dbReference type="Proteomes" id="UP000440578">
    <property type="component" value="Unassembled WGS sequence"/>
</dbReference>
<dbReference type="AlphaFoldDB" id="A0A6A4V3Y7"/>
<comment type="caution">
    <text evidence="3">The sequence shown here is derived from an EMBL/GenBank/DDBJ whole genome shotgun (WGS) entry which is preliminary data.</text>
</comment>
<feature type="compositionally biased region" description="Low complexity" evidence="1">
    <location>
        <begin position="286"/>
        <end position="301"/>
    </location>
</feature>
<evidence type="ECO:0000313" key="3">
    <source>
        <dbReference type="EMBL" id="KAF0289346.1"/>
    </source>
</evidence>
<keyword evidence="2" id="KW-0732">Signal</keyword>
<dbReference type="EMBL" id="VIIS01002036">
    <property type="protein sequence ID" value="KAF0289346.1"/>
    <property type="molecule type" value="Genomic_DNA"/>
</dbReference>
<sequence length="419" mass="46476">MVSPVSWALLLVGASVASADPDFYSAWCPCRTATACPNYYGRYSFYDDVQIFGQVPVCKDESLVRCCSAFNIPEGFDPDQHVQYFPEQVDTEAEAVHQALLLSGSTEAEIQDFKAKQEKLKRDIANGIANPNPPCGCYTAGTCPGRYSTKSTGRDIGCLAGFETCCFLDDPWPNYQVTNLTINAPCSIAKGCSRFFGASPFDISSFGPLEPCYLGQNRCLDYLSDGSSPQPSILRPEPPQEPSEQRPSYSRPTQPPTQRPTYAPSPRPTYAPAPRPTYAPAPRPTYAPRRPTYAPTRRPTYAPAPQPTYAPAPQPTYRPTRRPTYRPRTTRPTYRTTVQTTYRPRTTPAPYRPPTTTYRPTTTTYRTTTRKLPQPEVADSGSDNIFEIVANGAYLPPSAEYGSPEERSEDINIEFALPF</sequence>